<dbReference type="AlphaFoldDB" id="N1MPL2"/>
<sequence length="39" mass="4719">MVRNNDLKAVDCLLDNDLTRQTTIWFRFENVFQHLLLIL</sequence>
<dbReference type="EMBL" id="CAVK010000174">
    <property type="protein sequence ID" value="CCW19145.1"/>
    <property type="molecule type" value="Genomic_DNA"/>
</dbReference>
<proteinExistence type="predicted"/>
<name>N1MPL2_9SPHN</name>
<comment type="caution">
    <text evidence="1">The sequence shown here is derived from an EMBL/GenBank/DDBJ whole genome shotgun (WGS) entry which is preliminary data.</text>
</comment>
<evidence type="ECO:0000313" key="2">
    <source>
        <dbReference type="Proteomes" id="UP000013201"/>
    </source>
</evidence>
<gene>
    <name evidence="1" type="ORF">EBBID32_35100</name>
</gene>
<organism evidence="1 2">
    <name type="scientific">Sphingobium indicum BiD32</name>
    <dbReference type="NCBI Taxonomy" id="1301087"/>
    <lineage>
        <taxon>Bacteria</taxon>
        <taxon>Pseudomonadati</taxon>
        <taxon>Pseudomonadota</taxon>
        <taxon>Alphaproteobacteria</taxon>
        <taxon>Sphingomonadales</taxon>
        <taxon>Sphingomonadaceae</taxon>
        <taxon>Sphingobium</taxon>
    </lineage>
</organism>
<evidence type="ECO:0000313" key="1">
    <source>
        <dbReference type="EMBL" id="CCW19145.1"/>
    </source>
</evidence>
<protein>
    <submittedName>
        <fullName evidence="1">Uncharacterized protein</fullName>
    </submittedName>
</protein>
<reference evidence="1 2" key="1">
    <citation type="submission" date="2013-03" db="EMBL/GenBank/DDBJ databases">
        <authorList>
            <person name="Le V."/>
        </authorList>
    </citation>
    <scope>NUCLEOTIDE SEQUENCE [LARGE SCALE GENOMIC DNA]</scope>
    <source>
        <strain evidence="1 2">BiD32</strain>
    </source>
</reference>
<dbReference type="Proteomes" id="UP000013201">
    <property type="component" value="Unassembled WGS sequence"/>
</dbReference>
<accession>N1MPL2</accession>
<keyword evidence="2" id="KW-1185">Reference proteome</keyword>
<reference evidence="2" key="2">
    <citation type="submission" date="2013-04" db="EMBL/GenBank/DDBJ databases">
        <title>Bisphenol A degrading Sphingobium sp. strain BiD32.</title>
        <authorList>
            <person name="Nielsen J.L."/>
            <person name="Zhou N.A."/>
            <person name="Kjeldal H."/>
        </authorList>
    </citation>
    <scope>NUCLEOTIDE SEQUENCE [LARGE SCALE GENOMIC DNA]</scope>
    <source>
        <strain evidence="2">BiD32</strain>
    </source>
</reference>